<gene>
    <name evidence="2" type="primary">epsE_1</name>
    <name evidence="2" type="ORF">AAX29_01009</name>
    <name evidence="3" type="ORF">FE246_02335</name>
</gene>
<dbReference type="EMBL" id="VBUF01000001">
    <property type="protein sequence ID" value="TLS73348.1"/>
    <property type="molecule type" value="Genomic_DNA"/>
</dbReference>
<feature type="domain" description="Glycosyltransferase 2-like" evidence="1">
    <location>
        <begin position="8"/>
        <end position="161"/>
    </location>
</feature>
<dbReference type="Proteomes" id="UP000308001">
    <property type="component" value="Unassembled WGS sequence"/>
</dbReference>
<dbReference type="EMBL" id="LCUJ01000002">
    <property type="protein sequence ID" value="OCL99956.1"/>
    <property type="molecule type" value="Genomic_DNA"/>
</dbReference>
<dbReference type="GO" id="GO:0016758">
    <property type="term" value="F:hexosyltransferase activity"/>
    <property type="evidence" value="ECO:0007669"/>
    <property type="project" value="UniProtKB-ARBA"/>
</dbReference>
<accession>A0A1C0B8N1</accession>
<dbReference type="InterPro" id="IPR001173">
    <property type="entry name" value="Glyco_trans_2-like"/>
</dbReference>
<dbReference type="PANTHER" id="PTHR22916">
    <property type="entry name" value="GLYCOSYLTRANSFERASE"/>
    <property type="match status" value="1"/>
</dbReference>
<reference evidence="3 5" key="3">
    <citation type="submission" date="2019-05" db="EMBL/GenBank/DDBJ databases">
        <title>Arcobacter cibarius and Arcobacter thereius providing challenges in identification an antibiotic susceptibility and Quinolone resistance.</title>
        <authorList>
            <person name="Busch A."/>
            <person name="Hanel I."/>
            <person name="Hotzel H."/>
            <person name="Tomaso H."/>
        </authorList>
    </citation>
    <scope>NUCLEOTIDE SEQUENCE [LARGE SCALE GENOMIC DNA]</scope>
    <source>
        <strain evidence="3 5">17CS1191_2</strain>
    </source>
</reference>
<sequence length="411" mass="48401">MKNKPLVSILCITYNHENYIEDAIKGFLIQETNFEFEILIHDDASTDNTQNIIKKYEKEYPNIIKVIYQKENQYSKGIKPLWEFLYPKTLGKYIAFCEGDDFWVDNLKLQKQVDLLEKNPDFKLVFHKSKRISNEPLENKIIGEYSSKTTKIPFQNILLRTKGMIPTASCVISRNAFDMTYKFMSENKYLLQGDIYMQYISAFSKGALYINEMMSIYRYRIQGSWTNKHNMNSNFKENVLFCKLKSFIALKKVLNLKNSNILSSIFVKYLFKLNFQISTTTSQNNNPIEQICKDLFLETIKANNISNNPVILFGASSLTKWTIQNFKNILNIQYILDSDISKHNLEFCEYKIQHISKVDINSPILFTLYGREYELEDINLNILHPQNNKIIYLKIEDIEKIYNQIQKLIHL</sequence>
<keyword evidence="2" id="KW-0808">Transferase</keyword>
<keyword evidence="2" id="KW-0328">Glycosyltransferase</keyword>
<dbReference type="Gene3D" id="3.90.550.10">
    <property type="entry name" value="Spore Coat Polysaccharide Biosynthesis Protein SpsA, Chain A"/>
    <property type="match status" value="1"/>
</dbReference>
<evidence type="ECO:0000313" key="4">
    <source>
        <dbReference type="Proteomes" id="UP000093281"/>
    </source>
</evidence>
<dbReference type="OrthoDB" id="9786172at2"/>
<name>A0A1C0B8N1_9BACT</name>
<evidence type="ECO:0000313" key="2">
    <source>
        <dbReference type="EMBL" id="OCL99956.1"/>
    </source>
</evidence>
<dbReference type="InterPro" id="IPR029044">
    <property type="entry name" value="Nucleotide-diphossugar_trans"/>
</dbReference>
<dbReference type="Pfam" id="PF00535">
    <property type="entry name" value="Glycos_transf_2"/>
    <property type="match status" value="1"/>
</dbReference>
<reference evidence="4" key="2">
    <citation type="submission" date="2015-05" db="EMBL/GenBank/DDBJ databases">
        <authorList>
            <person name="Rovetto F."/>
            <person name="Cocolin L."/>
            <person name="Illeghems K."/>
            <person name="Van Nieuwerburgh F."/>
            <person name="Houf K."/>
        </authorList>
    </citation>
    <scope>NUCLEOTIDE SEQUENCE [LARGE SCALE GENOMIC DNA]</scope>
    <source>
        <strain evidence="4">DU22</strain>
    </source>
</reference>
<dbReference type="PANTHER" id="PTHR22916:SF3">
    <property type="entry name" value="UDP-GLCNAC:BETAGAL BETA-1,3-N-ACETYLGLUCOSAMINYLTRANSFERASE-LIKE PROTEIN 1"/>
    <property type="match status" value="1"/>
</dbReference>
<dbReference type="EC" id="2.4.-.-" evidence="2"/>
<protein>
    <submittedName>
        <fullName evidence="2 3">Glycosyltransferase</fullName>
        <ecNumber evidence="2">2.4.-.-</ecNumber>
    </submittedName>
</protein>
<comment type="caution">
    <text evidence="2">The sequence shown here is derived from an EMBL/GenBank/DDBJ whole genome shotgun (WGS) entry which is preliminary data.</text>
</comment>
<reference evidence="2" key="1">
    <citation type="submission" date="2015-05" db="EMBL/GenBank/DDBJ databases">
        <authorList>
            <person name="Wang D.B."/>
            <person name="Wang M."/>
        </authorList>
    </citation>
    <scope>NUCLEOTIDE SEQUENCE [LARGE SCALE GENOMIC DNA]</scope>
    <source>
        <strain evidence="2">DU22</strain>
    </source>
</reference>
<dbReference type="RefSeq" id="WP_066185964.1">
    <property type="nucleotide sequence ID" value="NZ_LCUJ01000002.1"/>
</dbReference>
<proteinExistence type="predicted"/>
<organism evidence="2 4">
    <name type="scientific">Aliarcobacter thereius</name>
    <dbReference type="NCBI Taxonomy" id="544718"/>
    <lineage>
        <taxon>Bacteria</taxon>
        <taxon>Pseudomonadati</taxon>
        <taxon>Campylobacterota</taxon>
        <taxon>Epsilonproteobacteria</taxon>
        <taxon>Campylobacterales</taxon>
        <taxon>Arcobacteraceae</taxon>
        <taxon>Aliarcobacter</taxon>
    </lineage>
</organism>
<evidence type="ECO:0000313" key="3">
    <source>
        <dbReference type="EMBL" id="TLS73348.1"/>
    </source>
</evidence>
<dbReference type="SUPFAM" id="SSF53448">
    <property type="entry name" value="Nucleotide-diphospho-sugar transferases"/>
    <property type="match status" value="1"/>
</dbReference>
<evidence type="ECO:0000313" key="5">
    <source>
        <dbReference type="Proteomes" id="UP000308001"/>
    </source>
</evidence>
<evidence type="ECO:0000259" key="1">
    <source>
        <dbReference type="Pfam" id="PF00535"/>
    </source>
</evidence>
<dbReference type="Proteomes" id="UP000093281">
    <property type="component" value="Unassembled WGS sequence"/>
</dbReference>
<dbReference type="AlphaFoldDB" id="A0A1C0B8N1"/>